<name>A0A1I3MLS5_9RHOB</name>
<proteinExistence type="predicted"/>
<dbReference type="AlphaFoldDB" id="A0A1I3MLS5"/>
<dbReference type="Proteomes" id="UP000183299">
    <property type="component" value="Unassembled WGS sequence"/>
</dbReference>
<keyword evidence="2" id="KW-1185">Reference proteome</keyword>
<evidence type="ECO:0000313" key="2">
    <source>
        <dbReference type="Proteomes" id="UP000183299"/>
    </source>
</evidence>
<dbReference type="EMBL" id="FORY01000001">
    <property type="protein sequence ID" value="SFI97913.1"/>
    <property type="molecule type" value="Genomic_DNA"/>
</dbReference>
<accession>A0A1I3MLS5</accession>
<reference evidence="1 2" key="1">
    <citation type="submission" date="2016-10" db="EMBL/GenBank/DDBJ databases">
        <authorList>
            <person name="de Groot N.N."/>
        </authorList>
    </citation>
    <scope>NUCLEOTIDE SEQUENCE [LARGE SCALE GENOMIC DNA]</scope>
    <source>
        <strain evidence="1 2">CGMCC 1.8891</strain>
    </source>
</reference>
<protein>
    <submittedName>
        <fullName evidence="1">Uncharacterized protein</fullName>
    </submittedName>
</protein>
<organism evidence="1 2">
    <name type="scientific">Celeribacter halophilus</name>
    <dbReference type="NCBI Taxonomy" id="576117"/>
    <lineage>
        <taxon>Bacteria</taxon>
        <taxon>Pseudomonadati</taxon>
        <taxon>Pseudomonadota</taxon>
        <taxon>Alphaproteobacteria</taxon>
        <taxon>Rhodobacterales</taxon>
        <taxon>Roseobacteraceae</taxon>
        <taxon>Celeribacter</taxon>
    </lineage>
</organism>
<sequence length="101" mass="11081">MPTRIARHISIVLPASAGRISLSSDMYKKPISNSMHAPCASPQAVSTPLTTGETELIDKLLEACTQYQQAGETQLSDLVDRIGMNLMQSFMTRKKDDPRST</sequence>
<gene>
    <name evidence="1" type="ORF">SAMN04488138_10161</name>
</gene>
<evidence type="ECO:0000313" key="1">
    <source>
        <dbReference type="EMBL" id="SFI97913.1"/>
    </source>
</evidence>